<dbReference type="CDD" id="cd23340">
    <property type="entry name" value="beta-trefoil_FSCN_ACP-like"/>
    <property type="match status" value="1"/>
</dbReference>
<evidence type="ECO:0008006" key="6">
    <source>
        <dbReference type="Google" id="ProtNLM"/>
    </source>
</evidence>
<keyword evidence="5" id="KW-1185">Reference proteome</keyword>
<dbReference type="Pfam" id="PF22932">
    <property type="entry name" value="Ubiq_DUF_assoc"/>
    <property type="match status" value="1"/>
</dbReference>
<dbReference type="Pfam" id="PF04601">
    <property type="entry name" value="DUF569"/>
    <property type="match status" value="1"/>
</dbReference>
<dbReference type="EMBL" id="LT934111">
    <property type="protein sequence ID" value="VAH01040.1"/>
    <property type="molecule type" value="Genomic_DNA"/>
</dbReference>
<dbReference type="OMA" id="WQAIPRR"/>
<evidence type="ECO:0000256" key="1">
    <source>
        <dbReference type="SAM" id="MobiDB-lite"/>
    </source>
</evidence>
<dbReference type="InterPro" id="IPR008999">
    <property type="entry name" value="Actin-crosslinking"/>
</dbReference>
<reference evidence="4 5" key="1">
    <citation type="submission" date="2017-09" db="EMBL/GenBank/DDBJ databases">
        <authorList>
            <consortium name="International Durum Wheat Genome Sequencing Consortium (IDWGSC)"/>
            <person name="Milanesi L."/>
        </authorList>
    </citation>
    <scope>NUCLEOTIDE SEQUENCE [LARGE SCALE GENOMIC DNA]</scope>
    <source>
        <strain evidence="5">cv. Svevo</strain>
    </source>
</reference>
<gene>
    <name evidence="4" type="ORF">TRITD_1Av1G010580</name>
</gene>
<dbReference type="PANTHER" id="PTHR31205:SF11">
    <property type="entry name" value="OS05G0115500 PROTEIN"/>
    <property type="match status" value="1"/>
</dbReference>
<dbReference type="AlphaFoldDB" id="A0A9R0PS02"/>
<dbReference type="Gramene" id="TRITD1Av1G010580.1">
    <property type="protein sequence ID" value="TRITD1Av1G010580.1"/>
    <property type="gene ID" value="TRITD1Av1G010580"/>
</dbReference>
<name>A0A9R0PS02_TRITD</name>
<sequence>MFKQMTCRCWITPVRYSYVVRPLQTHSRCGAHAATRNHASEQTNSLVSLLEEPRNPASIQSPRIHRSPDRPIRPMEVFDEVHFVRLRCRVRRTKYLAADDDGHGVCLSSQRGAHNTVWAVQAMEGAVEGAEGGPFVLLRGAYGRYLFATDVQAATGPGHGVQAAQQARPHPNTPRCMLWQAIRRQGSFVIRSAGGRYLRANGKYVRWRTAVTVAGDDASAMLQWDVEVVPLRLDRPTLLDPPPQPMRRRRHPPTEEEVARQVRYIRAGVDGDIDETGWRTVRISTNSLMQLRLTLANLLGQNRSALHTTLCVRAGAYADLSPLLIDLPIGNDRLDIVVITHGTPVDNTLLYPNVNARN</sequence>
<dbReference type="SUPFAM" id="SSF50405">
    <property type="entry name" value="Actin-crosslinking proteins"/>
    <property type="match status" value="1"/>
</dbReference>
<protein>
    <recommendedName>
        <fullName evidence="6">DUF569 domain-containing protein</fullName>
    </recommendedName>
</protein>
<feature type="domain" description="DUF569" evidence="3">
    <location>
        <begin position="259"/>
        <end position="339"/>
    </location>
</feature>
<proteinExistence type="predicted"/>
<feature type="region of interest" description="Disordered" evidence="1">
    <location>
        <begin position="235"/>
        <end position="257"/>
    </location>
</feature>
<evidence type="ECO:0000259" key="2">
    <source>
        <dbReference type="Pfam" id="PF04601"/>
    </source>
</evidence>
<feature type="domain" description="DUF569" evidence="2">
    <location>
        <begin position="75"/>
        <end position="224"/>
    </location>
</feature>
<dbReference type="InterPro" id="IPR054726">
    <property type="entry name" value="Ubiq_DUF569-assoc"/>
</dbReference>
<dbReference type="InterPro" id="IPR007679">
    <property type="entry name" value="DUF569"/>
</dbReference>
<dbReference type="Proteomes" id="UP000324705">
    <property type="component" value="Chromosome 1A"/>
</dbReference>
<evidence type="ECO:0000313" key="5">
    <source>
        <dbReference type="Proteomes" id="UP000324705"/>
    </source>
</evidence>
<dbReference type="Gene3D" id="2.80.10.50">
    <property type="match status" value="1"/>
</dbReference>
<evidence type="ECO:0000313" key="4">
    <source>
        <dbReference type="EMBL" id="VAH01040.1"/>
    </source>
</evidence>
<evidence type="ECO:0000259" key="3">
    <source>
        <dbReference type="Pfam" id="PF22932"/>
    </source>
</evidence>
<accession>A0A9R0PS02</accession>
<dbReference type="PANTHER" id="PTHR31205">
    <property type="entry name" value="ACTIN CROSS-LINKING PROTEIN (DUF569)"/>
    <property type="match status" value="1"/>
</dbReference>
<organism evidence="4 5">
    <name type="scientific">Triticum turgidum subsp. durum</name>
    <name type="common">Durum wheat</name>
    <name type="synonym">Triticum durum</name>
    <dbReference type="NCBI Taxonomy" id="4567"/>
    <lineage>
        <taxon>Eukaryota</taxon>
        <taxon>Viridiplantae</taxon>
        <taxon>Streptophyta</taxon>
        <taxon>Embryophyta</taxon>
        <taxon>Tracheophyta</taxon>
        <taxon>Spermatophyta</taxon>
        <taxon>Magnoliopsida</taxon>
        <taxon>Liliopsida</taxon>
        <taxon>Poales</taxon>
        <taxon>Poaceae</taxon>
        <taxon>BOP clade</taxon>
        <taxon>Pooideae</taxon>
        <taxon>Triticodae</taxon>
        <taxon>Triticeae</taxon>
        <taxon>Triticinae</taxon>
        <taxon>Triticum</taxon>
    </lineage>
</organism>